<proteinExistence type="predicted"/>
<evidence type="ECO:0000313" key="2">
    <source>
        <dbReference type="Proteomes" id="UP000193387"/>
    </source>
</evidence>
<keyword evidence="2" id="KW-1185">Reference proteome</keyword>
<name>A0AAJ3NUI7_9MYCO</name>
<gene>
    <name evidence="1" type="ORF">AWC23_05790</name>
</gene>
<dbReference type="RefSeq" id="WP_085254214.1">
    <property type="nucleotide sequence ID" value="NZ_AP022573.1"/>
</dbReference>
<reference evidence="1 2" key="1">
    <citation type="submission" date="2016-01" db="EMBL/GenBank/DDBJ databases">
        <title>The new phylogeny of the genus Mycobacterium.</title>
        <authorList>
            <person name="Tarcisio F."/>
            <person name="Conor M."/>
            <person name="Antonella G."/>
            <person name="Elisabetta G."/>
            <person name="Giulia F.S."/>
            <person name="Sara T."/>
            <person name="Anna F."/>
            <person name="Clotilde B."/>
            <person name="Roberto B."/>
            <person name="Veronica D.S."/>
            <person name="Fabio R."/>
            <person name="Monica P."/>
            <person name="Olivier J."/>
            <person name="Enrico T."/>
            <person name="Nicola S."/>
        </authorList>
    </citation>
    <scope>NUCLEOTIDE SEQUENCE [LARGE SCALE GENOMIC DNA]</scope>
    <source>
        <strain evidence="1 2">DSM 44616</strain>
    </source>
</reference>
<dbReference type="AlphaFoldDB" id="A0AAJ3NUI7"/>
<accession>A0AAJ3NUI7</accession>
<dbReference type="Proteomes" id="UP000193387">
    <property type="component" value="Unassembled WGS sequence"/>
</dbReference>
<sequence>MDFRMRYDRWYRPLATLLGAGPKRTTIRVDQGALHVKHGWMFRIDLPLNDIRSVRVMSGRPLAWGVHPMGDAWMVNGSREGIVELRFSRPVTSKSVQLMSSTWGEVRCLYLSLEDPGSFVAAVKPSH</sequence>
<comment type="caution">
    <text evidence="1">The sequence shown here is derived from an EMBL/GenBank/DDBJ whole genome shotgun (WGS) entry which is preliminary data.</text>
</comment>
<evidence type="ECO:0000313" key="1">
    <source>
        <dbReference type="EMBL" id="ORW74029.1"/>
    </source>
</evidence>
<protein>
    <submittedName>
        <fullName evidence="1">Uncharacterized protein</fullName>
    </submittedName>
</protein>
<dbReference type="EMBL" id="LQPR01000011">
    <property type="protein sequence ID" value="ORW74029.1"/>
    <property type="molecule type" value="Genomic_DNA"/>
</dbReference>
<organism evidence="1 2">
    <name type="scientific">Mycobacterium saskatchewanense</name>
    <dbReference type="NCBI Taxonomy" id="220927"/>
    <lineage>
        <taxon>Bacteria</taxon>
        <taxon>Bacillati</taxon>
        <taxon>Actinomycetota</taxon>
        <taxon>Actinomycetes</taxon>
        <taxon>Mycobacteriales</taxon>
        <taxon>Mycobacteriaceae</taxon>
        <taxon>Mycobacterium</taxon>
        <taxon>Mycobacterium simiae complex</taxon>
    </lineage>
</organism>